<dbReference type="RefSeq" id="WP_230773470.1">
    <property type="nucleotide sequence ID" value="NZ_JAJNCT010000009.1"/>
</dbReference>
<evidence type="ECO:0008006" key="3">
    <source>
        <dbReference type="Google" id="ProtNLM"/>
    </source>
</evidence>
<comment type="caution">
    <text evidence="1">The sequence shown here is derived from an EMBL/GenBank/DDBJ whole genome shotgun (WGS) entry which is preliminary data.</text>
</comment>
<dbReference type="EMBL" id="JAJNCT010000009">
    <property type="protein sequence ID" value="MCD2165163.1"/>
    <property type="molecule type" value="Genomic_DNA"/>
</dbReference>
<proteinExistence type="predicted"/>
<reference evidence="1 2" key="1">
    <citation type="submission" date="2021-11" db="EMBL/GenBank/DDBJ databases">
        <title>Genome sequence.</title>
        <authorList>
            <person name="Sun Q."/>
        </authorList>
    </citation>
    <scope>NUCLEOTIDE SEQUENCE [LARGE SCALE GENOMIC DNA]</scope>
    <source>
        <strain evidence="1 2">KCTC 12005</strain>
    </source>
</reference>
<organism evidence="1 2">
    <name type="scientific">Comamonas koreensis</name>
    <dbReference type="NCBI Taxonomy" id="160825"/>
    <lineage>
        <taxon>Bacteria</taxon>
        <taxon>Pseudomonadati</taxon>
        <taxon>Pseudomonadota</taxon>
        <taxon>Betaproteobacteria</taxon>
        <taxon>Burkholderiales</taxon>
        <taxon>Comamonadaceae</taxon>
        <taxon>Comamonas</taxon>
    </lineage>
</organism>
<protein>
    <recommendedName>
        <fullName evidence="3">4'-phosphopantetheinyl transferase</fullName>
    </recommendedName>
</protein>
<gene>
    <name evidence="1" type="ORF">LPW39_08470</name>
</gene>
<name>A0AAW4XVV3_9BURK</name>
<accession>A0AAW4XVV3</accession>
<evidence type="ECO:0000313" key="1">
    <source>
        <dbReference type="EMBL" id="MCD2165163.1"/>
    </source>
</evidence>
<dbReference type="SUPFAM" id="SSF56214">
    <property type="entry name" value="4'-phosphopantetheinyl transferase"/>
    <property type="match status" value="1"/>
</dbReference>
<keyword evidence="2" id="KW-1185">Reference proteome</keyword>
<dbReference type="GO" id="GO:0000287">
    <property type="term" value="F:magnesium ion binding"/>
    <property type="evidence" value="ECO:0007669"/>
    <property type="project" value="InterPro"/>
</dbReference>
<dbReference type="AlphaFoldDB" id="A0AAW4XVV3"/>
<dbReference type="Proteomes" id="UP001199260">
    <property type="component" value="Unassembled WGS sequence"/>
</dbReference>
<evidence type="ECO:0000313" key="2">
    <source>
        <dbReference type="Proteomes" id="UP001199260"/>
    </source>
</evidence>
<dbReference type="InterPro" id="IPR037143">
    <property type="entry name" value="4-PPantetheinyl_Trfase_dom_sf"/>
</dbReference>
<dbReference type="GO" id="GO:0008897">
    <property type="term" value="F:holo-[acyl-carrier-protein] synthase activity"/>
    <property type="evidence" value="ECO:0007669"/>
    <property type="project" value="InterPro"/>
</dbReference>
<dbReference type="Gene3D" id="3.90.470.20">
    <property type="entry name" value="4'-phosphopantetheinyl transferase domain"/>
    <property type="match status" value="1"/>
</dbReference>
<sequence length="212" mass="22006">MAGLATTRLNCATQSLALPPALQGRVQAQAVTMAAPPSGVLPRESMRDAVYQAICQALAPQLGCGLAQLAVQRRAGQAPQLLRNGQVLPGWQLSISYADAMAVWAGTQEGAVGIDVQGPPGDENTDIDAAGWPAVAALYLEPDAAAALVGLQGMAWQRGFARQWARLEAQLKCAGLALTEVHHRPPGWNAGMVLADLPSDSGALALAWRASA</sequence>